<dbReference type="InterPro" id="IPR032432">
    <property type="entry name" value="Radical_SAM_C"/>
</dbReference>
<protein>
    <submittedName>
        <fullName evidence="8">Radical SAM protein</fullName>
    </submittedName>
</protein>
<keyword evidence="4" id="KW-0479">Metal-binding</keyword>
<evidence type="ECO:0000256" key="6">
    <source>
        <dbReference type="ARBA" id="ARBA00023014"/>
    </source>
</evidence>
<dbReference type="SFLD" id="SFLDS00029">
    <property type="entry name" value="Radical_SAM"/>
    <property type="match status" value="1"/>
</dbReference>
<name>A0ABX7S9Z0_9BACT</name>
<dbReference type="RefSeq" id="WP_207566941.1">
    <property type="nucleotide sequence ID" value="NZ_CP071446.1"/>
</dbReference>
<keyword evidence="9" id="KW-1185">Reference proteome</keyword>
<accession>A0ABX7S9Z0</accession>
<dbReference type="InterPro" id="IPR006638">
    <property type="entry name" value="Elp3/MiaA/NifB-like_rSAM"/>
</dbReference>
<dbReference type="InterPro" id="IPR039661">
    <property type="entry name" value="ELP3"/>
</dbReference>
<evidence type="ECO:0000256" key="1">
    <source>
        <dbReference type="ARBA" id="ARBA00001966"/>
    </source>
</evidence>
<evidence type="ECO:0000313" key="8">
    <source>
        <dbReference type="EMBL" id="QTA38221.1"/>
    </source>
</evidence>
<dbReference type="Pfam" id="PF16199">
    <property type="entry name" value="Radical_SAM_C"/>
    <property type="match status" value="1"/>
</dbReference>
<dbReference type="PROSITE" id="PS51918">
    <property type="entry name" value="RADICAL_SAM"/>
    <property type="match status" value="1"/>
</dbReference>
<dbReference type="SMART" id="SM00729">
    <property type="entry name" value="Elp3"/>
    <property type="match status" value="1"/>
</dbReference>
<dbReference type="SFLD" id="SFLDG01086">
    <property type="entry name" value="elongater_protein-like"/>
    <property type="match status" value="1"/>
</dbReference>
<proteinExistence type="predicted"/>
<dbReference type="Proteomes" id="UP000671862">
    <property type="component" value="Chromosome"/>
</dbReference>
<evidence type="ECO:0000256" key="4">
    <source>
        <dbReference type="ARBA" id="ARBA00022723"/>
    </source>
</evidence>
<keyword evidence="2" id="KW-0004">4Fe-4S</keyword>
<evidence type="ECO:0000256" key="5">
    <source>
        <dbReference type="ARBA" id="ARBA00023004"/>
    </source>
</evidence>
<dbReference type="PANTHER" id="PTHR11135">
    <property type="entry name" value="HISTONE ACETYLTRANSFERASE-RELATED"/>
    <property type="match status" value="1"/>
</dbReference>
<dbReference type="SUPFAM" id="SSF102114">
    <property type="entry name" value="Radical SAM enzymes"/>
    <property type="match status" value="1"/>
</dbReference>
<feature type="domain" description="Radical SAM core" evidence="7">
    <location>
        <begin position="1"/>
        <end position="224"/>
    </location>
</feature>
<dbReference type="InterPro" id="IPR023404">
    <property type="entry name" value="rSAM_horseshoe"/>
</dbReference>
<dbReference type="InterPro" id="IPR058240">
    <property type="entry name" value="rSAM_sf"/>
</dbReference>
<keyword evidence="5" id="KW-0408">Iron</keyword>
<evidence type="ECO:0000256" key="2">
    <source>
        <dbReference type="ARBA" id="ARBA00022485"/>
    </source>
</evidence>
<dbReference type="Gene3D" id="3.80.30.20">
    <property type="entry name" value="tm_1862 like domain"/>
    <property type="match status" value="1"/>
</dbReference>
<reference evidence="8 9" key="1">
    <citation type="submission" date="2021-03" db="EMBL/GenBank/DDBJ databases">
        <title>Thermosipho ferrireducens sp.nov., an anaerobic thermophilic iron-reducing bacterium isolated from a deep-sea hydrothermal sulfide deposits.</title>
        <authorList>
            <person name="Zeng X."/>
            <person name="Chen Y."/>
            <person name="Shao Z."/>
        </authorList>
    </citation>
    <scope>NUCLEOTIDE SEQUENCE [LARGE SCALE GENOMIC DNA]</scope>
    <source>
        <strain evidence="8 9">JL129W03</strain>
    </source>
</reference>
<dbReference type="SFLD" id="SFLDG01082">
    <property type="entry name" value="B12-binding_domain_containing"/>
    <property type="match status" value="1"/>
</dbReference>
<dbReference type="PANTHER" id="PTHR11135:SF0">
    <property type="entry name" value="ELONGATOR COMPLEX PROTEIN 3"/>
    <property type="match status" value="1"/>
</dbReference>
<keyword evidence="6" id="KW-0411">Iron-sulfur</keyword>
<dbReference type="InterPro" id="IPR007197">
    <property type="entry name" value="rSAM"/>
</dbReference>
<organism evidence="8 9">
    <name type="scientific">Thermosipho ferrireducens</name>
    <dbReference type="NCBI Taxonomy" id="2571116"/>
    <lineage>
        <taxon>Bacteria</taxon>
        <taxon>Thermotogati</taxon>
        <taxon>Thermotogota</taxon>
        <taxon>Thermotogae</taxon>
        <taxon>Thermotogales</taxon>
        <taxon>Fervidobacteriaceae</taxon>
        <taxon>Thermosipho</taxon>
    </lineage>
</organism>
<sequence length="318" mass="36475">MILPIFLPNAGCKHKCIFCDQFTMTGEKMPDLKKIEALLKSNNNVSEVAFYGGTFTGLPFRLQEKFFQTVKDFFPDALLRISTRPDEISEEIVRILKNYKVNVVELGIQSMYDDVLSASGRGHTVEDNIRAIKQLLESNIQVSAHLMIGLPEDSFYKSYMSMLLLIKNGVKIFRIHPTLVFKNTELEKMFIDGNYEPLSLEEALYTTSEMFLLSVSEKVKIIRLGYYVPESQKKSIIAGPYHPSFGDMVKADAIKKIITRLNIKNVFFEKRYESWFNSYGNKQLPLKSRKIISRGIFFENLSFEEAAKLALEKGVEKI</sequence>
<dbReference type="CDD" id="cd01335">
    <property type="entry name" value="Radical_SAM"/>
    <property type="match status" value="1"/>
</dbReference>
<dbReference type="EMBL" id="CP071446">
    <property type="protein sequence ID" value="QTA38221.1"/>
    <property type="molecule type" value="Genomic_DNA"/>
</dbReference>
<keyword evidence="3" id="KW-0949">S-adenosyl-L-methionine</keyword>
<gene>
    <name evidence="8" type="ORF">JYK00_01380</name>
</gene>
<dbReference type="Pfam" id="PF04055">
    <property type="entry name" value="Radical_SAM"/>
    <property type="match status" value="1"/>
</dbReference>
<comment type="cofactor">
    <cofactor evidence="1">
        <name>[4Fe-4S] cluster</name>
        <dbReference type="ChEBI" id="CHEBI:49883"/>
    </cofactor>
</comment>
<evidence type="ECO:0000313" key="9">
    <source>
        <dbReference type="Proteomes" id="UP000671862"/>
    </source>
</evidence>
<evidence type="ECO:0000259" key="7">
    <source>
        <dbReference type="PROSITE" id="PS51918"/>
    </source>
</evidence>
<evidence type="ECO:0000256" key="3">
    <source>
        <dbReference type="ARBA" id="ARBA00022691"/>
    </source>
</evidence>